<evidence type="ECO:0000313" key="2">
    <source>
        <dbReference type="EMBL" id="CAL1241919.1"/>
    </source>
</evidence>
<name>A0ABM9NMQ1_9GAMM</name>
<gene>
    <name evidence="2" type="ORF">MECH1_V1_3143</name>
</gene>
<protein>
    <submittedName>
        <fullName evidence="2">Chromosome (Plasmid) partitioning protein ParA / Sporulation initiation inhibitor protein Soj</fullName>
    </submittedName>
</protein>
<dbReference type="Proteomes" id="UP001497493">
    <property type="component" value="Chromosome"/>
</dbReference>
<accession>A0ABM9NMQ1</accession>
<feature type="domain" description="AAA" evidence="1">
    <location>
        <begin position="5"/>
        <end position="154"/>
    </location>
</feature>
<evidence type="ECO:0000313" key="3">
    <source>
        <dbReference type="Proteomes" id="UP001497493"/>
    </source>
</evidence>
<dbReference type="Pfam" id="PF13614">
    <property type="entry name" value="AAA_31"/>
    <property type="match status" value="1"/>
</dbReference>
<dbReference type="RefSeq" id="WP_348758389.1">
    <property type="nucleotide sequence ID" value="NZ_OZ026884.1"/>
</dbReference>
<organism evidence="2 3">
    <name type="scientific">Candidatus Methylocalor cossyra</name>
    <dbReference type="NCBI Taxonomy" id="3108543"/>
    <lineage>
        <taxon>Bacteria</taxon>
        <taxon>Pseudomonadati</taxon>
        <taxon>Pseudomonadota</taxon>
        <taxon>Gammaproteobacteria</taxon>
        <taxon>Methylococcales</taxon>
        <taxon>Methylococcaceae</taxon>
        <taxon>Candidatus Methylocalor</taxon>
    </lineage>
</organism>
<dbReference type="SUPFAM" id="SSF52540">
    <property type="entry name" value="P-loop containing nucleoside triphosphate hydrolases"/>
    <property type="match status" value="1"/>
</dbReference>
<dbReference type="CDD" id="cd02042">
    <property type="entry name" value="ParAB_family"/>
    <property type="match status" value="1"/>
</dbReference>
<evidence type="ECO:0000259" key="1">
    <source>
        <dbReference type="Pfam" id="PF13614"/>
    </source>
</evidence>
<dbReference type="Gene3D" id="3.40.50.300">
    <property type="entry name" value="P-loop containing nucleotide triphosphate hydrolases"/>
    <property type="match status" value="1"/>
</dbReference>
<dbReference type="EMBL" id="OZ026884">
    <property type="protein sequence ID" value="CAL1241919.1"/>
    <property type="molecule type" value="Genomic_DNA"/>
</dbReference>
<reference evidence="2 3" key="1">
    <citation type="submission" date="2024-04" db="EMBL/GenBank/DDBJ databases">
        <authorList>
            <person name="Cremers G."/>
        </authorList>
    </citation>
    <scope>NUCLEOTIDE SEQUENCE [LARGE SCALE GENOMIC DNA]</scope>
    <source>
        <strain evidence="2">MeCH1-AG</strain>
    </source>
</reference>
<dbReference type="InterPro" id="IPR050678">
    <property type="entry name" value="DNA_Partitioning_ATPase"/>
</dbReference>
<dbReference type="InterPro" id="IPR027417">
    <property type="entry name" value="P-loop_NTPase"/>
</dbReference>
<dbReference type="PANTHER" id="PTHR13696:SF99">
    <property type="entry name" value="COBYRINIC ACID AC-DIAMIDE SYNTHASE"/>
    <property type="match status" value="1"/>
</dbReference>
<dbReference type="InterPro" id="IPR025669">
    <property type="entry name" value="AAA_dom"/>
</dbReference>
<keyword evidence="3" id="KW-1185">Reference proteome</keyword>
<dbReference type="PANTHER" id="PTHR13696">
    <property type="entry name" value="P-LOOP CONTAINING NUCLEOSIDE TRIPHOSPHATE HYDROLASE"/>
    <property type="match status" value="1"/>
</dbReference>
<proteinExistence type="predicted"/>
<sequence length="215" mass="23317">MALSITVTSTKGGVGNTTLTANLGAYLADLGQRVLLIDADPQPTLSSYFPLQGRAPYGLTHLMVEADPGQAISATSIDRLDLVYSDDPDGKLRDWIRDAVDGRVRLKHLLARPAFAQYDVILIDTQGAVGPLQDAAVAAADVLLSPIPPEILSAREFVRGTVAMLERLRPMAYLGAPIGPLRGIIYRQDRTRDGRRIAAELRSEAFLPSREDTRV</sequence>